<dbReference type="InterPro" id="IPR051959">
    <property type="entry name" value="PAK1-Kinase_Regulator"/>
</dbReference>
<name>A0A9P6I7X1_9PEZI</name>
<dbReference type="RefSeq" id="XP_038745077.1">
    <property type="nucleotide sequence ID" value="XM_038889714.1"/>
</dbReference>
<sequence length="471" mass="50687">MAGKRKAPPAKDAAPTKKAKATTNGSTSKDTASNGPAEEFTIQIVAGSYDRVLHGITATVKPEGTVDFADTFLFNAHTSAVRAVAVSPPSAPVPGQGQKVFLASGSTDERINLYNLSAHPPSRKNQELLSSVAPRPILENPKNRELGTLLHHSSSITKLDFPTRSKLLSSSEDSTIAITRTRDWNVLSTIKAPKPVAQGRPTGDTAPFGGTPSGVNDFAVYPNMKLMVSVSKGEKKLRLWNLMTGKKSSPLKFPSDLLREAGEGKYSTGEGHKIVWGPWDDTDEFAISFDRNVAVFGMDGVPKCVVMPDTRTKIHDVSYIGIEGETKQSVLAVSTEDGRVVFFSTQTDDLNDIEKDKKYPTAKLMGQVGGKDAGVSGRIKSMVLLQSKQDSTAVYVAGGSSDGKVRLWRIGKKELVSGGGKQMGTLLGTYDTQNRITCMTAFGMIPRPEGVEDSEDEVEESDDDSEDEDDE</sequence>
<protein>
    <recommendedName>
        <fullName evidence="4">Protein MAK11</fullName>
    </recommendedName>
</protein>
<reference evidence="2" key="2">
    <citation type="submission" date="2020-11" db="EMBL/GenBank/DDBJ databases">
        <title>Whole genome sequencing of Colletotrichum sp.</title>
        <authorList>
            <person name="Li H."/>
        </authorList>
    </citation>
    <scope>NUCLEOTIDE SEQUENCE</scope>
    <source>
        <strain evidence="2">CkLH20</strain>
    </source>
</reference>
<evidence type="ECO:0000256" key="1">
    <source>
        <dbReference type="SAM" id="MobiDB-lite"/>
    </source>
</evidence>
<dbReference type="Proteomes" id="UP000781932">
    <property type="component" value="Unassembled WGS sequence"/>
</dbReference>
<feature type="compositionally biased region" description="Polar residues" evidence="1">
    <location>
        <begin position="24"/>
        <end position="34"/>
    </location>
</feature>
<gene>
    <name evidence="2" type="ORF">CkaCkLH20_06997</name>
</gene>
<dbReference type="InterPro" id="IPR036322">
    <property type="entry name" value="WD40_repeat_dom_sf"/>
</dbReference>
<dbReference type="InterPro" id="IPR015943">
    <property type="entry name" value="WD40/YVTN_repeat-like_dom_sf"/>
</dbReference>
<dbReference type="PANTHER" id="PTHR44675:SF1">
    <property type="entry name" value="P21-ACTIVATED PROTEIN KINASE-INTERACTING PROTEIN 1"/>
    <property type="match status" value="1"/>
</dbReference>
<evidence type="ECO:0008006" key="4">
    <source>
        <dbReference type="Google" id="ProtNLM"/>
    </source>
</evidence>
<dbReference type="SMART" id="SM00320">
    <property type="entry name" value="WD40"/>
    <property type="match status" value="4"/>
</dbReference>
<reference evidence="2" key="1">
    <citation type="submission" date="2020-03" db="EMBL/GenBank/DDBJ databases">
        <authorList>
            <person name="He L."/>
        </authorList>
    </citation>
    <scope>NUCLEOTIDE SEQUENCE</scope>
    <source>
        <strain evidence="2">CkLH20</strain>
    </source>
</reference>
<comment type="caution">
    <text evidence="2">The sequence shown here is derived from an EMBL/GenBank/DDBJ whole genome shotgun (WGS) entry which is preliminary data.</text>
</comment>
<keyword evidence="3" id="KW-1185">Reference proteome</keyword>
<accession>A0A9P6I7X1</accession>
<dbReference type="Gene3D" id="2.130.10.10">
    <property type="entry name" value="YVTN repeat-like/Quinoprotein amine dehydrogenase"/>
    <property type="match status" value="1"/>
</dbReference>
<proteinExistence type="predicted"/>
<dbReference type="EMBL" id="JAATWM020000021">
    <property type="protein sequence ID" value="KAF9875616.1"/>
    <property type="molecule type" value="Genomic_DNA"/>
</dbReference>
<feature type="compositionally biased region" description="Acidic residues" evidence="1">
    <location>
        <begin position="451"/>
        <end position="471"/>
    </location>
</feature>
<feature type="region of interest" description="Disordered" evidence="1">
    <location>
        <begin position="445"/>
        <end position="471"/>
    </location>
</feature>
<dbReference type="Pfam" id="PF00400">
    <property type="entry name" value="WD40"/>
    <property type="match status" value="1"/>
</dbReference>
<dbReference type="InterPro" id="IPR001680">
    <property type="entry name" value="WD40_rpt"/>
</dbReference>
<evidence type="ECO:0000313" key="3">
    <source>
        <dbReference type="Proteomes" id="UP000781932"/>
    </source>
</evidence>
<feature type="region of interest" description="Disordered" evidence="1">
    <location>
        <begin position="1"/>
        <end position="35"/>
    </location>
</feature>
<dbReference type="PANTHER" id="PTHR44675">
    <property type="entry name" value="PAK1 INTERACTING PROTEIN 1"/>
    <property type="match status" value="1"/>
</dbReference>
<dbReference type="OrthoDB" id="308449at2759"/>
<dbReference type="AlphaFoldDB" id="A0A9P6I7X1"/>
<dbReference type="GeneID" id="62162788"/>
<dbReference type="SUPFAM" id="SSF50978">
    <property type="entry name" value="WD40 repeat-like"/>
    <property type="match status" value="1"/>
</dbReference>
<evidence type="ECO:0000313" key="2">
    <source>
        <dbReference type="EMBL" id="KAF9875616.1"/>
    </source>
</evidence>
<organism evidence="2 3">
    <name type="scientific">Colletotrichum karsti</name>
    <dbReference type="NCBI Taxonomy" id="1095194"/>
    <lineage>
        <taxon>Eukaryota</taxon>
        <taxon>Fungi</taxon>
        <taxon>Dikarya</taxon>
        <taxon>Ascomycota</taxon>
        <taxon>Pezizomycotina</taxon>
        <taxon>Sordariomycetes</taxon>
        <taxon>Hypocreomycetidae</taxon>
        <taxon>Glomerellales</taxon>
        <taxon>Glomerellaceae</taxon>
        <taxon>Colletotrichum</taxon>
        <taxon>Colletotrichum boninense species complex</taxon>
    </lineage>
</organism>